<accession>A0AAD5VH90</accession>
<organism evidence="1 2">
    <name type="scientific">Leucocoprinus birnbaumii</name>
    <dbReference type="NCBI Taxonomy" id="56174"/>
    <lineage>
        <taxon>Eukaryota</taxon>
        <taxon>Fungi</taxon>
        <taxon>Dikarya</taxon>
        <taxon>Basidiomycota</taxon>
        <taxon>Agaricomycotina</taxon>
        <taxon>Agaricomycetes</taxon>
        <taxon>Agaricomycetidae</taxon>
        <taxon>Agaricales</taxon>
        <taxon>Agaricineae</taxon>
        <taxon>Agaricaceae</taxon>
        <taxon>Leucocoprinus</taxon>
    </lineage>
</organism>
<evidence type="ECO:0000313" key="1">
    <source>
        <dbReference type="EMBL" id="KAJ3556715.1"/>
    </source>
</evidence>
<evidence type="ECO:0000313" key="2">
    <source>
        <dbReference type="Proteomes" id="UP001213000"/>
    </source>
</evidence>
<comment type="caution">
    <text evidence="1">The sequence shown here is derived from an EMBL/GenBank/DDBJ whole genome shotgun (WGS) entry which is preliminary data.</text>
</comment>
<reference evidence="1" key="1">
    <citation type="submission" date="2022-07" db="EMBL/GenBank/DDBJ databases">
        <title>Genome Sequence of Leucocoprinus birnbaumii.</title>
        <authorList>
            <person name="Buettner E."/>
        </authorList>
    </citation>
    <scope>NUCLEOTIDE SEQUENCE</scope>
    <source>
        <strain evidence="1">VT141</strain>
    </source>
</reference>
<keyword evidence="2" id="KW-1185">Reference proteome</keyword>
<proteinExistence type="predicted"/>
<protein>
    <submittedName>
        <fullName evidence="1">Uncharacterized protein</fullName>
    </submittedName>
</protein>
<dbReference type="Proteomes" id="UP001213000">
    <property type="component" value="Unassembled WGS sequence"/>
</dbReference>
<sequence>MRAWALDFTPSIDPVTKLPIPIDVNCLDQPGCASSFFLFHHTERRDKSTDEQALFSEMTPEFEKYESSFTDEEKTCSNKRDENCK</sequence>
<dbReference type="EMBL" id="JANIEX010001552">
    <property type="protein sequence ID" value="KAJ3556715.1"/>
    <property type="molecule type" value="Genomic_DNA"/>
</dbReference>
<dbReference type="AlphaFoldDB" id="A0AAD5VH90"/>
<gene>
    <name evidence="1" type="ORF">NP233_g11914</name>
</gene>
<name>A0AAD5VH90_9AGAR</name>